<feature type="transmembrane region" description="Helical" evidence="2">
    <location>
        <begin position="81"/>
        <end position="98"/>
    </location>
</feature>
<evidence type="ECO:0000313" key="3">
    <source>
        <dbReference type="EMBL" id="KLN55597.1"/>
    </source>
</evidence>
<keyword evidence="4" id="KW-1185">Reference proteome</keyword>
<dbReference type="PATRIC" id="fig|34073.19.peg.3383"/>
<comment type="caution">
    <text evidence="3">The sequence shown here is derived from an EMBL/GenBank/DDBJ whole genome shotgun (WGS) entry which is preliminary data.</text>
</comment>
<dbReference type="Pfam" id="PF02325">
    <property type="entry name" value="CCB3_YggT"/>
    <property type="match status" value="2"/>
</dbReference>
<name>A0A0H2M487_VARPD</name>
<reference evidence="3 4" key="1">
    <citation type="submission" date="2015-03" db="EMBL/GenBank/DDBJ databases">
        <title>Genome sequence of Variovorax paradoxus TBEA6.</title>
        <authorList>
            <person name="Poehlein A."/>
            <person name="Schuldes J."/>
            <person name="Wuebbeler J.H."/>
            <person name="Hiessl S."/>
            <person name="Steinbuechel A."/>
            <person name="Daniel R."/>
        </authorList>
    </citation>
    <scope>NUCLEOTIDE SEQUENCE [LARGE SCALE GENOMIC DNA]</scope>
    <source>
        <strain evidence="3 4">TBEA6</strain>
    </source>
</reference>
<dbReference type="GO" id="GO:0016020">
    <property type="term" value="C:membrane"/>
    <property type="evidence" value="ECO:0007669"/>
    <property type="project" value="InterPro"/>
</dbReference>
<dbReference type="PANTHER" id="PTHR33219:SF14">
    <property type="entry name" value="PROTEIN COFACTOR ASSEMBLY OF COMPLEX C SUBUNIT B CCB3, CHLOROPLASTIC-RELATED"/>
    <property type="match status" value="1"/>
</dbReference>
<dbReference type="InterPro" id="IPR003425">
    <property type="entry name" value="CCB3/YggT"/>
</dbReference>
<keyword evidence="2" id="KW-0472">Membrane</keyword>
<evidence type="ECO:0000313" key="4">
    <source>
        <dbReference type="Proteomes" id="UP000035170"/>
    </source>
</evidence>
<feature type="transmembrane region" description="Helical" evidence="2">
    <location>
        <begin position="50"/>
        <end position="69"/>
    </location>
</feature>
<evidence type="ECO:0000256" key="2">
    <source>
        <dbReference type="SAM" id="Phobius"/>
    </source>
</evidence>
<dbReference type="EMBL" id="JZWI01000016">
    <property type="protein sequence ID" value="KLN55597.1"/>
    <property type="molecule type" value="Genomic_DNA"/>
</dbReference>
<dbReference type="AlphaFoldDB" id="A0A0H2M487"/>
<keyword evidence="2" id="KW-0812">Transmembrane</keyword>
<proteinExistence type="inferred from homology"/>
<dbReference type="PANTHER" id="PTHR33219">
    <property type="entry name" value="YLMG HOMOLOG PROTEIN 2, CHLOROPLASTIC"/>
    <property type="match status" value="1"/>
</dbReference>
<keyword evidence="2" id="KW-1133">Transmembrane helix</keyword>
<protein>
    <submittedName>
        <fullName evidence="3">YGGT family protein</fullName>
    </submittedName>
</protein>
<sequence length="198" mass="21762">MAIIAFPSRPRLMLYQIPSFLLDVIVGLLGGACLLRLYMQYHRVPFGNPLGRFVFAITDWIVLPLRRIVPSVKRWDLASAIAAWLLVLAKFLLLWLLIGNLGRIATLPLVSLVGLLQLAISGLTALLVVYAVLSWIPGASPMLLDLISRLAEPLVRPFRRFIPLIGGVDLSPLAAIVVLQVIAIVLGNLLVWAYRLGA</sequence>
<comment type="similarity">
    <text evidence="1">Belongs to the YggT family.</text>
</comment>
<feature type="transmembrane region" description="Helical" evidence="2">
    <location>
        <begin position="110"/>
        <end position="136"/>
    </location>
</feature>
<accession>A0A0H2M487</accession>
<organism evidence="3 4">
    <name type="scientific">Variovorax paradoxus</name>
    <dbReference type="NCBI Taxonomy" id="34073"/>
    <lineage>
        <taxon>Bacteria</taxon>
        <taxon>Pseudomonadati</taxon>
        <taxon>Pseudomonadota</taxon>
        <taxon>Betaproteobacteria</taxon>
        <taxon>Burkholderiales</taxon>
        <taxon>Comamonadaceae</taxon>
        <taxon>Variovorax</taxon>
    </lineage>
</organism>
<feature type="transmembrane region" description="Helical" evidence="2">
    <location>
        <begin position="20"/>
        <end position="38"/>
    </location>
</feature>
<gene>
    <name evidence="3" type="ORF">VPARA_32980</name>
</gene>
<dbReference type="Proteomes" id="UP000035170">
    <property type="component" value="Unassembled WGS sequence"/>
</dbReference>
<evidence type="ECO:0000256" key="1">
    <source>
        <dbReference type="ARBA" id="ARBA00010894"/>
    </source>
</evidence>
<feature type="transmembrane region" description="Helical" evidence="2">
    <location>
        <begin position="173"/>
        <end position="194"/>
    </location>
</feature>